<keyword evidence="3" id="KW-1185">Reference proteome</keyword>
<keyword evidence="1" id="KW-0472">Membrane</keyword>
<feature type="transmembrane region" description="Helical" evidence="1">
    <location>
        <begin position="39"/>
        <end position="57"/>
    </location>
</feature>
<feature type="transmembrane region" description="Helical" evidence="1">
    <location>
        <begin position="254"/>
        <end position="275"/>
    </location>
</feature>
<proteinExistence type="predicted"/>
<feature type="transmembrane region" description="Helical" evidence="1">
    <location>
        <begin position="64"/>
        <end position="85"/>
    </location>
</feature>
<dbReference type="OrthoDB" id="1691092at2"/>
<gene>
    <name evidence="2" type="ORF">DXA39_01615</name>
</gene>
<dbReference type="EMBL" id="QVEU01000001">
    <property type="protein sequence ID" value="RGB78173.1"/>
    <property type="molecule type" value="Genomic_DNA"/>
</dbReference>
<dbReference type="Proteomes" id="UP000261011">
    <property type="component" value="Unassembled WGS sequence"/>
</dbReference>
<comment type="caution">
    <text evidence="2">The sequence shown here is derived from an EMBL/GenBank/DDBJ whole genome shotgun (WGS) entry which is preliminary data.</text>
</comment>
<evidence type="ECO:0000256" key="1">
    <source>
        <dbReference type="SAM" id="Phobius"/>
    </source>
</evidence>
<feature type="transmembrane region" description="Helical" evidence="1">
    <location>
        <begin position="7"/>
        <end position="27"/>
    </location>
</feature>
<sequence length="290" mass="33868">MKRFEIYFMDLLALILLVGSFFLPYLGNFTGKLAISNDSILLLINCYLIAYLAYIISFMDTKKVILMALPLLIYSIFLIFFMRNFNFSLEKEMINDLKYIVTNLFDLVFVVFIFFLIDLILNRLLGNKLAGAIAIIGLILYLVMQNTNYLPLDFYYKDTLAYFAFYVMGARIRPANSMKKGLFILAILLLAGEIYLNYYFKYYPNINFSLFVITYLILKDSANVDIMNRDRYLVFAYIYPYKIIYILLKSLIKASPIVITLLTVLSVFLLGELLYKLRVKFLDYILVGIH</sequence>
<keyword evidence="1" id="KW-0812">Transmembrane</keyword>
<dbReference type="AlphaFoldDB" id="A0A3E2TLG4"/>
<feature type="transmembrane region" description="Helical" evidence="1">
    <location>
        <begin position="97"/>
        <end position="117"/>
    </location>
</feature>
<feature type="transmembrane region" description="Helical" evidence="1">
    <location>
        <begin position="182"/>
        <end position="200"/>
    </location>
</feature>
<reference evidence="2 3" key="1">
    <citation type="submission" date="2018-08" db="EMBL/GenBank/DDBJ databases">
        <title>A genome reference for cultivated species of the human gut microbiota.</title>
        <authorList>
            <person name="Zou Y."/>
            <person name="Xue W."/>
            <person name="Luo G."/>
        </authorList>
    </citation>
    <scope>NUCLEOTIDE SEQUENCE [LARGE SCALE GENOMIC DNA]</scope>
    <source>
        <strain evidence="2 3">OF01-3</strain>
    </source>
</reference>
<protein>
    <recommendedName>
        <fullName evidence="4">Acyltransferase 3 domain-containing protein</fullName>
    </recommendedName>
</protein>
<evidence type="ECO:0000313" key="3">
    <source>
        <dbReference type="Proteomes" id="UP000261011"/>
    </source>
</evidence>
<evidence type="ECO:0008006" key="4">
    <source>
        <dbReference type="Google" id="ProtNLM"/>
    </source>
</evidence>
<name>A0A3E2TLG4_9FIRM</name>
<organism evidence="2 3">
    <name type="scientific">Anaerococcus nagyae</name>
    <dbReference type="NCBI Taxonomy" id="1755241"/>
    <lineage>
        <taxon>Bacteria</taxon>
        <taxon>Bacillati</taxon>
        <taxon>Bacillota</taxon>
        <taxon>Tissierellia</taxon>
        <taxon>Tissierellales</taxon>
        <taxon>Peptoniphilaceae</taxon>
        <taxon>Anaerococcus</taxon>
    </lineage>
</organism>
<keyword evidence="1" id="KW-1133">Transmembrane helix</keyword>
<dbReference type="RefSeq" id="WP_117520441.1">
    <property type="nucleotide sequence ID" value="NZ_JAGGLS010000001.1"/>
</dbReference>
<feature type="transmembrane region" description="Helical" evidence="1">
    <location>
        <begin position="129"/>
        <end position="148"/>
    </location>
</feature>
<feature type="transmembrane region" description="Helical" evidence="1">
    <location>
        <begin position="231"/>
        <end position="248"/>
    </location>
</feature>
<evidence type="ECO:0000313" key="2">
    <source>
        <dbReference type="EMBL" id="RGB78173.1"/>
    </source>
</evidence>
<accession>A0A3E2TLG4</accession>